<evidence type="ECO:0000313" key="1">
    <source>
        <dbReference type="EMBL" id="KAJ1152123.1"/>
    </source>
</evidence>
<accession>A0AAV7RJG0</accession>
<name>A0AAV7RJG0_PLEWA</name>
<dbReference type="AlphaFoldDB" id="A0AAV7RJG0"/>
<dbReference type="Proteomes" id="UP001066276">
    <property type="component" value="Chromosome 5"/>
</dbReference>
<dbReference type="EMBL" id="JANPWB010000009">
    <property type="protein sequence ID" value="KAJ1152123.1"/>
    <property type="molecule type" value="Genomic_DNA"/>
</dbReference>
<organism evidence="1 2">
    <name type="scientific">Pleurodeles waltl</name>
    <name type="common">Iberian ribbed newt</name>
    <dbReference type="NCBI Taxonomy" id="8319"/>
    <lineage>
        <taxon>Eukaryota</taxon>
        <taxon>Metazoa</taxon>
        <taxon>Chordata</taxon>
        <taxon>Craniata</taxon>
        <taxon>Vertebrata</taxon>
        <taxon>Euteleostomi</taxon>
        <taxon>Amphibia</taxon>
        <taxon>Batrachia</taxon>
        <taxon>Caudata</taxon>
        <taxon>Salamandroidea</taxon>
        <taxon>Salamandridae</taxon>
        <taxon>Pleurodelinae</taxon>
        <taxon>Pleurodeles</taxon>
    </lineage>
</organism>
<proteinExistence type="predicted"/>
<dbReference type="Gene3D" id="3.30.250.20">
    <property type="entry name" value="L1 transposable element, C-terminal domain"/>
    <property type="match status" value="1"/>
</dbReference>
<gene>
    <name evidence="1" type="ORF">NDU88_004900</name>
</gene>
<dbReference type="InterPro" id="IPR042566">
    <property type="entry name" value="L1_C"/>
</dbReference>
<evidence type="ECO:0000313" key="2">
    <source>
        <dbReference type="Proteomes" id="UP001066276"/>
    </source>
</evidence>
<keyword evidence="2" id="KW-1185">Reference proteome</keyword>
<sequence>MVEVRIGSAKVMFFLDYTMAVQKQRNNVLVVKRHLREMGYTYSLLFPAKVCVVTADTTHFFVTSVEAWLWLESSDGDAESLLRSELQRGGATQRHCRGQRRCDAALNLSVSFATRGRAATPSIRAPSLPWPAFLYFFDGAFQEAHFMLPVAPPS</sequence>
<comment type="caution">
    <text evidence="1">The sequence shown here is derived from an EMBL/GenBank/DDBJ whole genome shotgun (WGS) entry which is preliminary data.</text>
</comment>
<protein>
    <submittedName>
        <fullName evidence="1">Uncharacterized protein</fullName>
    </submittedName>
</protein>
<reference evidence="1" key="1">
    <citation type="journal article" date="2022" name="bioRxiv">
        <title>Sequencing and chromosome-scale assembly of the giantPleurodeles waltlgenome.</title>
        <authorList>
            <person name="Brown T."/>
            <person name="Elewa A."/>
            <person name="Iarovenko S."/>
            <person name="Subramanian E."/>
            <person name="Araus A.J."/>
            <person name="Petzold A."/>
            <person name="Susuki M."/>
            <person name="Suzuki K.-i.T."/>
            <person name="Hayashi T."/>
            <person name="Toyoda A."/>
            <person name="Oliveira C."/>
            <person name="Osipova E."/>
            <person name="Leigh N.D."/>
            <person name="Simon A."/>
            <person name="Yun M.H."/>
        </authorList>
    </citation>
    <scope>NUCLEOTIDE SEQUENCE</scope>
    <source>
        <strain evidence="1">20211129_DDA</strain>
        <tissue evidence="1">Liver</tissue>
    </source>
</reference>